<evidence type="ECO:0000256" key="10">
    <source>
        <dbReference type="HAMAP-Rule" id="MF_00823"/>
    </source>
</evidence>
<keyword evidence="7 10" id="KW-0443">Lipid metabolism</keyword>
<keyword evidence="10" id="KW-0963">Cytoplasm</keyword>
<dbReference type="RefSeq" id="WP_167059295.1">
    <property type="nucleotide sequence ID" value="NZ_JAAOZR010000023.1"/>
</dbReference>
<dbReference type="PRINTS" id="PR01069">
    <property type="entry name" value="ACCCTRFRASEA"/>
</dbReference>
<dbReference type="PANTHER" id="PTHR42853:SF3">
    <property type="entry name" value="ACETYL-COENZYME A CARBOXYLASE CARBOXYL TRANSFERASE SUBUNIT ALPHA, CHLOROPLASTIC"/>
    <property type="match status" value="1"/>
</dbReference>
<dbReference type="EC" id="2.1.3.15" evidence="10"/>
<organism evidence="12 13">
    <name type="scientific">Paenibacillus aceris</name>
    <dbReference type="NCBI Taxonomy" id="869555"/>
    <lineage>
        <taxon>Bacteria</taxon>
        <taxon>Bacillati</taxon>
        <taxon>Bacillota</taxon>
        <taxon>Bacilli</taxon>
        <taxon>Bacillales</taxon>
        <taxon>Paenibacillaceae</taxon>
        <taxon>Paenibacillus</taxon>
    </lineage>
</organism>
<evidence type="ECO:0000256" key="5">
    <source>
        <dbReference type="ARBA" id="ARBA00022832"/>
    </source>
</evidence>
<keyword evidence="3 10" id="KW-0808">Transferase</keyword>
<comment type="subcellular location">
    <subcellularLocation>
        <location evidence="10">Cytoplasm</location>
    </subcellularLocation>
</comment>
<comment type="caution">
    <text evidence="12">The sequence shown here is derived from an EMBL/GenBank/DDBJ whole genome shotgun (WGS) entry which is preliminary data.</text>
</comment>
<dbReference type="HAMAP" id="MF_00823">
    <property type="entry name" value="AcetylCoA_CT_alpha"/>
    <property type="match status" value="1"/>
</dbReference>
<proteinExistence type="inferred from homology"/>
<dbReference type="Pfam" id="PF03255">
    <property type="entry name" value="ACCA"/>
    <property type="match status" value="1"/>
</dbReference>
<evidence type="ECO:0000256" key="7">
    <source>
        <dbReference type="ARBA" id="ARBA00023098"/>
    </source>
</evidence>
<keyword evidence="4 10" id="KW-0547">Nucleotide-binding</keyword>
<dbReference type="Gene3D" id="3.90.226.10">
    <property type="entry name" value="2-enoyl-CoA Hydratase, Chain A, domain 1"/>
    <property type="match status" value="1"/>
</dbReference>
<comment type="function">
    <text evidence="10">Component of the acetyl coenzyme A carboxylase (ACC) complex. First, biotin carboxylase catalyzes the carboxylation of biotin on its carrier protein (BCCP) and then the CO(2) group is transferred by the carboxyltransferase to acetyl-CoA to form malonyl-CoA.</text>
</comment>
<name>A0ABS4I3V0_9BACL</name>
<keyword evidence="13" id="KW-1185">Reference proteome</keyword>
<evidence type="ECO:0000256" key="9">
    <source>
        <dbReference type="ARBA" id="ARBA00049152"/>
    </source>
</evidence>
<keyword evidence="12" id="KW-0436">Ligase</keyword>
<evidence type="ECO:0000313" key="12">
    <source>
        <dbReference type="EMBL" id="MBP1965596.1"/>
    </source>
</evidence>
<dbReference type="PROSITE" id="PS50989">
    <property type="entry name" value="COA_CT_CTER"/>
    <property type="match status" value="1"/>
</dbReference>
<dbReference type="PANTHER" id="PTHR42853">
    <property type="entry name" value="ACETYL-COENZYME A CARBOXYLASE CARBOXYL TRANSFERASE SUBUNIT ALPHA"/>
    <property type="match status" value="1"/>
</dbReference>
<sequence>MRNDLPFEQTLTELRGKIEDLRSFSTDKKMDFQHEISVLEERFDTLKDEIYNNLTAAQKMQIARHPGRPTTLDYIRQMFTDFFEMQGDRLFGDDQAIVGGIAKLNGIPVTVIGHQKGRNTKENLSRNFGMPHPEGFRKALRLMHQANRFNRPLITFIDTPGAFPGEAAEERGQSEAIARNLYEMSKLDIPVICIVIGEGGSGGALALGVGNRVMMLEHAIYSVASPNAAAAILWKDASKAEQAAGAMKITAQDLQELGIIDDIIPEPSPTSIEVQAALMKNAVLRHLRVLQLMDKKQLREDRYKKFRKMGTFSFDTSEPKIQKKSSKVTHTEILINV</sequence>
<comment type="catalytic activity">
    <reaction evidence="9 10">
        <text>N(6)-carboxybiotinyl-L-lysyl-[protein] + acetyl-CoA = N(6)-biotinyl-L-lysyl-[protein] + malonyl-CoA</text>
        <dbReference type="Rhea" id="RHEA:54728"/>
        <dbReference type="Rhea" id="RHEA-COMP:10505"/>
        <dbReference type="Rhea" id="RHEA-COMP:10506"/>
        <dbReference type="ChEBI" id="CHEBI:57288"/>
        <dbReference type="ChEBI" id="CHEBI:57384"/>
        <dbReference type="ChEBI" id="CHEBI:83144"/>
        <dbReference type="ChEBI" id="CHEBI:83145"/>
        <dbReference type="EC" id="2.1.3.15"/>
    </reaction>
</comment>
<evidence type="ECO:0000256" key="8">
    <source>
        <dbReference type="ARBA" id="ARBA00023160"/>
    </source>
</evidence>
<accession>A0ABS4I3V0</accession>
<evidence type="ECO:0000256" key="3">
    <source>
        <dbReference type="ARBA" id="ARBA00022679"/>
    </source>
</evidence>
<keyword evidence="2 10" id="KW-0444">Lipid biosynthesis</keyword>
<evidence type="ECO:0000256" key="4">
    <source>
        <dbReference type="ARBA" id="ARBA00022741"/>
    </source>
</evidence>
<dbReference type="InterPro" id="IPR029045">
    <property type="entry name" value="ClpP/crotonase-like_dom_sf"/>
</dbReference>
<keyword evidence="8 10" id="KW-0275">Fatty acid biosynthesis</keyword>
<feature type="domain" description="CoA carboxyltransferase C-terminal" evidence="11">
    <location>
        <begin position="42"/>
        <end position="289"/>
    </location>
</feature>
<comment type="similarity">
    <text evidence="10">Belongs to the AccA family.</text>
</comment>
<evidence type="ECO:0000259" key="11">
    <source>
        <dbReference type="PROSITE" id="PS50989"/>
    </source>
</evidence>
<evidence type="ECO:0000256" key="2">
    <source>
        <dbReference type="ARBA" id="ARBA00022516"/>
    </source>
</evidence>
<evidence type="ECO:0000256" key="1">
    <source>
        <dbReference type="ARBA" id="ARBA00004956"/>
    </source>
</evidence>
<keyword evidence="5 10" id="KW-0276">Fatty acid metabolism</keyword>
<evidence type="ECO:0000256" key="6">
    <source>
        <dbReference type="ARBA" id="ARBA00022840"/>
    </source>
</evidence>
<dbReference type="EMBL" id="JAGGKV010000015">
    <property type="protein sequence ID" value="MBP1965596.1"/>
    <property type="molecule type" value="Genomic_DNA"/>
</dbReference>
<dbReference type="InterPro" id="IPR011763">
    <property type="entry name" value="COA_CT_C"/>
</dbReference>
<evidence type="ECO:0000313" key="13">
    <source>
        <dbReference type="Proteomes" id="UP001519344"/>
    </source>
</evidence>
<keyword evidence="6 10" id="KW-0067">ATP-binding</keyword>
<comment type="subunit">
    <text evidence="10">Acetyl-CoA carboxylase is a heterohexamer composed of biotin carboxyl carrier protein (AccB), biotin carboxylase (AccC) and two subunits each of ACCase subunit alpha (AccA) and ACCase subunit beta (AccD).</text>
</comment>
<protein>
    <recommendedName>
        <fullName evidence="10">Acetyl-coenzyme A carboxylase carboxyl transferase subunit alpha</fullName>
        <shortName evidence="10">ACCase subunit alpha</shortName>
        <shortName evidence="10">Acetyl-CoA carboxylase carboxyltransferase subunit alpha</shortName>
        <ecNumber evidence="10">2.1.3.15</ecNumber>
    </recommendedName>
</protein>
<dbReference type="Proteomes" id="UP001519344">
    <property type="component" value="Unassembled WGS sequence"/>
</dbReference>
<dbReference type="SUPFAM" id="SSF52096">
    <property type="entry name" value="ClpP/crotonase"/>
    <property type="match status" value="1"/>
</dbReference>
<dbReference type="GO" id="GO:0003989">
    <property type="term" value="F:acetyl-CoA carboxylase activity"/>
    <property type="evidence" value="ECO:0007669"/>
    <property type="project" value="UniProtKB-EC"/>
</dbReference>
<dbReference type="InterPro" id="IPR001095">
    <property type="entry name" value="Acetyl_CoA_COase_a_su"/>
</dbReference>
<dbReference type="NCBIfam" id="TIGR00513">
    <property type="entry name" value="accA"/>
    <property type="match status" value="1"/>
</dbReference>
<dbReference type="GO" id="GO:0016740">
    <property type="term" value="F:transferase activity"/>
    <property type="evidence" value="ECO:0007669"/>
    <property type="project" value="UniProtKB-KW"/>
</dbReference>
<gene>
    <name evidence="10" type="primary">accA</name>
    <name evidence="12" type="ORF">J2Z65_004841</name>
</gene>
<comment type="pathway">
    <text evidence="1 10">Lipid metabolism; malonyl-CoA biosynthesis; malonyl-CoA from acetyl-CoA: step 1/1.</text>
</comment>
<reference evidence="12 13" key="1">
    <citation type="submission" date="2021-03" db="EMBL/GenBank/DDBJ databases">
        <title>Genomic Encyclopedia of Type Strains, Phase IV (KMG-IV): sequencing the most valuable type-strain genomes for metagenomic binning, comparative biology and taxonomic classification.</title>
        <authorList>
            <person name="Goeker M."/>
        </authorList>
    </citation>
    <scope>NUCLEOTIDE SEQUENCE [LARGE SCALE GENOMIC DNA]</scope>
    <source>
        <strain evidence="12 13">DSM 24950</strain>
    </source>
</reference>
<dbReference type="NCBIfam" id="NF041504">
    <property type="entry name" value="AccA_sub"/>
    <property type="match status" value="1"/>
</dbReference>
<dbReference type="NCBIfam" id="NF004344">
    <property type="entry name" value="PRK05724.1"/>
    <property type="match status" value="1"/>
</dbReference>